<name>A0A2K8L2A5_MARES</name>
<evidence type="ECO:0000313" key="3">
    <source>
        <dbReference type="Proteomes" id="UP000231701"/>
    </source>
</evidence>
<protein>
    <submittedName>
        <fullName evidence="2">Uncharacterized protein</fullName>
    </submittedName>
</protein>
<accession>A0A2K8L2A5</accession>
<keyword evidence="3" id="KW-1185">Reference proteome</keyword>
<dbReference type="AlphaFoldDB" id="A0A2K8L2A5"/>
<keyword evidence="1" id="KW-0472">Membrane</keyword>
<keyword evidence="1" id="KW-0812">Transmembrane</keyword>
<dbReference type="EMBL" id="CP018799">
    <property type="protein sequence ID" value="ATX79084.1"/>
    <property type="molecule type" value="Genomic_DNA"/>
</dbReference>
<organism evidence="2 3">
    <name type="scientific">Mariprofundus aestuarium</name>
    <dbReference type="NCBI Taxonomy" id="1921086"/>
    <lineage>
        <taxon>Bacteria</taxon>
        <taxon>Pseudomonadati</taxon>
        <taxon>Pseudomonadota</taxon>
        <taxon>Candidatius Mariprofundia</taxon>
        <taxon>Mariprofundales</taxon>
        <taxon>Mariprofundaceae</taxon>
        <taxon>Mariprofundus</taxon>
    </lineage>
</organism>
<dbReference type="OrthoDB" id="9904480at2"/>
<dbReference type="RefSeq" id="WP_100277016.1">
    <property type="nucleotide sequence ID" value="NZ_CP018799.1"/>
</dbReference>
<evidence type="ECO:0000256" key="1">
    <source>
        <dbReference type="SAM" id="Phobius"/>
    </source>
</evidence>
<feature type="transmembrane region" description="Helical" evidence="1">
    <location>
        <begin position="44"/>
        <end position="63"/>
    </location>
</feature>
<dbReference type="KEGG" id="maes:Ga0123461_0658"/>
<gene>
    <name evidence="2" type="ORF">Ga0123461_0658</name>
</gene>
<sequence length="66" mass="7147">MNNAIGLFLVFGILVAVVVATNWQNKTGRKLTEFAWYRYGKMVVLGLLILGAGSIVLLSIYGATLS</sequence>
<proteinExistence type="predicted"/>
<reference evidence="2 3" key="1">
    <citation type="submission" date="2016-12" db="EMBL/GenBank/DDBJ databases">
        <title>Isolation and genomic insights into novel planktonic Zetaproteobacteria from stratified waters of the Chesapeake Bay.</title>
        <authorList>
            <person name="McAllister S.M."/>
            <person name="Kato S."/>
            <person name="Chan C.S."/>
            <person name="Chiu B.K."/>
            <person name="Field E.K."/>
        </authorList>
    </citation>
    <scope>NUCLEOTIDE SEQUENCE [LARGE SCALE GENOMIC DNA]</scope>
    <source>
        <strain evidence="2 3">CP-5</strain>
    </source>
</reference>
<keyword evidence="1" id="KW-1133">Transmembrane helix</keyword>
<dbReference type="Proteomes" id="UP000231701">
    <property type="component" value="Chromosome"/>
</dbReference>
<evidence type="ECO:0000313" key="2">
    <source>
        <dbReference type="EMBL" id="ATX79084.1"/>
    </source>
</evidence>